<dbReference type="SMART" id="SM00563">
    <property type="entry name" value="PlsC"/>
    <property type="match status" value="1"/>
</dbReference>
<evidence type="ECO:0000256" key="3">
    <source>
        <dbReference type="ARBA" id="ARBA00022679"/>
    </source>
</evidence>
<evidence type="ECO:0000313" key="16">
    <source>
        <dbReference type="Proteomes" id="UP000198341"/>
    </source>
</evidence>
<dbReference type="STRING" id="41875.K8EDG9"/>
<sequence>MSSFASSSGEASKENKNQPSISQQIKIITPSTSSPWGTIGRTFVLSAVALFSKALLGMFNSTTVSNHETFLRAVTREDRGVDENDDDTKKKRKKPGLITVANHHSTFDDPGVLAYMTPFKFFLTEMFHQNNRWTLCTAEVATANRLVESFILSGKGVPIYRGGGIDQPCMKVMAELVASGRWLQIFPEGKVNREPRGQTPLDQRLKWGLGKILCDVEEMGGEQPMILPFWHSGMDEVKPYEGCKTIFRWGKRVHVTVGEPIDMKQFRGRCGKCKNEEEKGALYAEMMTVVREKMNEVRKKNVVEREEMGIKVSEEEKKKD</sequence>
<dbReference type="OrthoDB" id="193467at2759"/>
<evidence type="ECO:0000256" key="4">
    <source>
        <dbReference type="ARBA" id="ARBA00022787"/>
    </source>
</evidence>
<dbReference type="GeneID" id="19016250"/>
<feature type="region of interest" description="Disordered" evidence="13">
    <location>
        <begin position="1"/>
        <end position="25"/>
    </location>
</feature>
<feature type="domain" description="Phospholipid/glycerol acyltransferase" evidence="14">
    <location>
        <begin position="97"/>
        <end position="234"/>
    </location>
</feature>
<organism evidence="15 16">
    <name type="scientific">Bathycoccus prasinos</name>
    <dbReference type="NCBI Taxonomy" id="41875"/>
    <lineage>
        <taxon>Eukaryota</taxon>
        <taxon>Viridiplantae</taxon>
        <taxon>Chlorophyta</taxon>
        <taxon>Mamiellophyceae</taxon>
        <taxon>Mamiellales</taxon>
        <taxon>Bathycoccaceae</taxon>
        <taxon>Bathycoccus</taxon>
    </lineage>
</organism>
<comment type="subcellular location">
    <subcellularLocation>
        <location evidence="1">Mitochondrion inner membrane</location>
        <topology evidence="1">Peripheral membrane protein</topology>
        <orientation evidence="1">Intermembrane side</orientation>
    </subcellularLocation>
    <subcellularLocation>
        <location evidence="10">Mitochondrion outer membrane</location>
        <topology evidence="10">Peripheral membrane protein</topology>
        <orientation evidence="10">Intermembrane side</orientation>
    </subcellularLocation>
</comment>
<dbReference type="InterPro" id="IPR002123">
    <property type="entry name" value="Plipid/glycerol_acylTrfase"/>
</dbReference>
<dbReference type="PRINTS" id="PR00979">
    <property type="entry name" value="TAFAZZIN"/>
</dbReference>
<evidence type="ECO:0000256" key="12">
    <source>
        <dbReference type="RuleBase" id="RU365062"/>
    </source>
</evidence>
<dbReference type="GO" id="GO:0006644">
    <property type="term" value="P:phospholipid metabolic process"/>
    <property type="evidence" value="ECO:0007669"/>
    <property type="project" value="InterPro"/>
</dbReference>
<dbReference type="Proteomes" id="UP000198341">
    <property type="component" value="Chromosome 4"/>
</dbReference>
<evidence type="ECO:0000256" key="8">
    <source>
        <dbReference type="ARBA" id="ARBA00023136"/>
    </source>
</evidence>
<evidence type="ECO:0000256" key="6">
    <source>
        <dbReference type="ARBA" id="ARBA00023098"/>
    </source>
</evidence>
<evidence type="ECO:0000256" key="11">
    <source>
        <dbReference type="ARBA" id="ARBA00047906"/>
    </source>
</evidence>
<gene>
    <name evidence="15" type="ORF">Bathy04g02250</name>
</gene>
<dbReference type="PANTHER" id="PTHR12497">
    <property type="entry name" value="TAZ PROTEIN TAFAZZIN"/>
    <property type="match status" value="1"/>
</dbReference>
<name>K8EDG9_9CHLO</name>
<keyword evidence="3" id="KW-0808">Transferase</keyword>
<evidence type="ECO:0000256" key="7">
    <source>
        <dbReference type="ARBA" id="ARBA00023128"/>
    </source>
</evidence>
<dbReference type="GO" id="GO:0005743">
    <property type="term" value="C:mitochondrial inner membrane"/>
    <property type="evidence" value="ECO:0007669"/>
    <property type="project" value="UniProtKB-SubCell"/>
</dbReference>
<dbReference type="Pfam" id="PF01553">
    <property type="entry name" value="Acyltransferase"/>
    <property type="match status" value="1"/>
</dbReference>
<protein>
    <recommendedName>
        <fullName evidence="12">Tafazzin family protein</fullName>
    </recommendedName>
</protein>
<dbReference type="RefSeq" id="XP_007513607.1">
    <property type="nucleotide sequence ID" value="XM_007513545.1"/>
</dbReference>
<evidence type="ECO:0000256" key="9">
    <source>
        <dbReference type="ARBA" id="ARBA00023315"/>
    </source>
</evidence>
<feature type="compositionally biased region" description="Low complexity" evidence="13">
    <location>
        <begin position="1"/>
        <end position="10"/>
    </location>
</feature>
<keyword evidence="5" id="KW-0999">Mitochondrion inner membrane</keyword>
<keyword evidence="9" id="KW-0012">Acyltransferase</keyword>
<evidence type="ECO:0000256" key="10">
    <source>
        <dbReference type="ARBA" id="ARBA00024323"/>
    </source>
</evidence>
<evidence type="ECO:0000313" key="15">
    <source>
        <dbReference type="EMBL" id="CCO16132.1"/>
    </source>
</evidence>
<dbReference type="EMBL" id="FO082275">
    <property type="protein sequence ID" value="CCO16132.1"/>
    <property type="molecule type" value="Genomic_DNA"/>
</dbReference>
<keyword evidence="6" id="KW-0443">Lipid metabolism</keyword>
<keyword evidence="7" id="KW-0496">Mitochondrion</keyword>
<keyword evidence="4" id="KW-1000">Mitochondrion outer membrane</keyword>
<dbReference type="InterPro" id="IPR000872">
    <property type="entry name" value="Tafazzin"/>
</dbReference>
<keyword evidence="16" id="KW-1185">Reference proteome</keyword>
<evidence type="ECO:0000256" key="5">
    <source>
        <dbReference type="ARBA" id="ARBA00022792"/>
    </source>
</evidence>
<comment type="similarity">
    <text evidence="2 12">Belongs to the taffazin family.</text>
</comment>
<dbReference type="eggNOG" id="KOG2847">
    <property type="taxonomic scope" value="Eukaryota"/>
</dbReference>
<accession>K8EDG9</accession>
<proteinExistence type="inferred from homology"/>
<evidence type="ECO:0000256" key="1">
    <source>
        <dbReference type="ARBA" id="ARBA00004137"/>
    </source>
</evidence>
<dbReference type="SUPFAM" id="SSF69593">
    <property type="entry name" value="Glycerol-3-phosphate (1)-acyltransferase"/>
    <property type="match status" value="1"/>
</dbReference>
<evidence type="ECO:0000256" key="2">
    <source>
        <dbReference type="ARBA" id="ARBA00010524"/>
    </source>
</evidence>
<dbReference type="KEGG" id="bpg:Bathy04g02250"/>
<dbReference type="PANTHER" id="PTHR12497:SF0">
    <property type="entry name" value="TAFAZZIN"/>
    <property type="match status" value="1"/>
</dbReference>
<dbReference type="AlphaFoldDB" id="K8EDG9"/>
<evidence type="ECO:0000256" key="13">
    <source>
        <dbReference type="SAM" id="MobiDB-lite"/>
    </source>
</evidence>
<keyword evidence="8" id="KW-0472">Membrane</keyword>
<reference evidence="15 16" key="1">
    <citation type="submission" date="2011-10" db="EMBL/GenBank/DDBJ databases">
        <authorList>
            <person name="Genoscope - CEA"/>
        </authorList>
    </citation>
    <scope>NUCLEOTIDE SEQUENCE [LARGE SCALE GENOMIC DNA]</scope>
    <source>
        <strain evidence="15 16">RCC 1105</strain>
    </source>
</reference>
<comment type="catalytic activity">
    <reaction evidence="11">
        <text>1'-[1,2-diacyl-sn-glycero-3-phospho],3'-[1-acyl-sn-glycero-3-phospho]-glycerol + a 1,2-diacyl-sn-glycero-3-phosphocholine = a cardiolipin + a 1-acyl-sn-glycero-3-phosphocholine</text>
        <dbReference type="Rhea" id="RHEA:33731"/>
        <dbReference type="ChEBI" id="CHEBI:57643"/>
        <dbReference type="ChEBI" id="CHEBI:58168"/>
        <dbReference type="ChEBI" id="CHEBI:62237"/>
        <dbReference type="ChEBI" id="CHEBI:64743"/>
    </reaction>
    <physiologicalReaction direction="left-to-right" evidence="11">
        <dbReference type="Rhea" id="RHEA:33732"/>
    </physiologicalReaction>
    <physiologicalReaction direction="right-to-left" evidence="11">
        <dbReference type="Rhea" id="RHEA:33733"/>
    </physiologicalReaction>
</comment>
<dbReference type="GO" id="GO:0005741">
    <property type="term" value="C:mitochondrial outer membrane"/>
    <property type="evidence" value="ECO:0007669"/>
    <property type="project" value="UniProtKB-SubCell"/>
</dbReference>
<dbReference type="CDD" id="cd07989">
    <property type="entry name" value="LPLAT_AGPAT-like"/>
    <property type="match status" value="1"/>
</dbReference>
<dbReference type="GO" id="GO:0008374">
    <property type="term" value="F:O-acyltransferase activity"/>
    <property type="evidence" value="ECO:0007669"/>
    <property type="project" value="TreeGrafter"/>
</dbReference>
<evidence type="ECO:0000259" key="14">
    <source>
        <dbReference type="SMART" id="SM00563"/>
    </source>
</evidence>